<reference evidence="2" key="1">
    <citation type="journal article" date="2022" name="Mol. Ecol. Resour.">
        <title>The genomes of chicory, endive, great burdock and yacon provide insights into Asteraceae palaeo-polyploidization history and plant inulin production.</title>
        <authorList>
            <person name="Fan W."/>
            <person name="Wang S."/>
            <person name="Wang H."/>
            <person name="Wang A."/>
            <person name="Jiang F."/>
            <person name="Liu H."/>
            <person name="Zhao H."/>
            <person name="Xu D."/>
            <person name="Zhang Y."/>
        </authorList>
    </citation>
    <scope>NUCLEOTIDE SEQUENCE [LARGE SCALE GENOMIC DNA]</scope>
    <source>
        <strain evidence="2">cv. Yunnan</strain>
    </source>
</reference>
<dbReference type="Proteomes" id="UP001056120">
    <property type="component" value="Linkage Group LG15"/>
</dbReference>
<accession>A0ACB9FZP3</accession>
<organism evidence="1 2">
    <name type="scientific">Smallanthus sonchifolius</name>
    <dbReference type="NCBI Taxonomy" id="185202"/>
    <lineage>
        <taxon>Eukaryota</taxon>
        <taxon>Viridiplantae</taxon>
        <taxon>Streptophyta</taxon>
        <taxon>Embryophyta</taxon>
        <taxon>Tracheophyta</taxon>
        <taxon>Spermatophyta</taxon>
        <taxon>Magnoliopsida</taxon>
        <taxon>eudicotyledons</taxon>
        <taxon>Gunneridae</taxon>
        <taxon>Pentapetalae</taxon>
        <taxon>asterids</taxon>
        <taxon>campanulids</taxon>
        <taxon>Asterales</taxon>
        <taxon>Asteraceae</taxon>
        <taxon>Asteroideae</taxon>
        <taxon>Heliantheae alliance</taxon>
        <taxon>Millerieae</taxon>
        <taxon>Smallanthus</taxon>
    </lineage>
</organism>
<comment type="caution">
    <text evidence="1">The sequence shown here is derived from an EMBL/GenBank/DDBJ whole genome shotgun (WGS) entry which is preliminary data.</text>
</comment>
<sequence length="86" mass="9700">MDLKDEFKVKMMFYEGLTSIESNSDISICCSKLKTDKSPSQYRGIAHALTTVLREEGMRALYKGLIPSVIGVEKRFESEYGLKEAS</sequence>
<reference evidence="1 2" key="2">
    <citation type="journal article" date="2022" name="Mol. Ecol. Resour.">
        <title>The genomes of chicory, endive, great burdock and yacon provide insights into Asteraceae paleo-polyploidization history and plant inulin production.</title>
        <authorList>
            <person name="Fan W."/>
            <person name="Wang S."/>
            <person name="Wang H."/>
            <person name="Wang A."/>
            <person name="Jiang F."/>
            <person name="Liu H."/>
            <person name="Zhao H."/>
            <person name="Xu D."/>
            <person name="Zhang Y."/>
        </authorList>
    </citation>
    <scope>NUCLEOTIDE SEQUENCE [LARGE SCALE GENOMIC DNA]</scope>
    <source>
        <strain evidence="2">cv. Yunnan</strain>
        <tissue evidence="1">Leaves</tissue>
    </source>
</reference>
<evidence type="ECO:0000313" key="1">
    <source>
        <dbReference type="EMBL" id="KAI3776744.1"/>
    </source>
</evidence>
<evidence type="ECO:0000313" key="2">
    <source>
        <dbReference type="Proteomes" id="UP001056120"/>
    </source>
</evidence>
<keyword evidence="2" id="KW-1185">Reference proteome</keyword>
<name>A0ACB9FZP3_9ASTR</name>
<dbReference type="EMBL" id="CM042032">
    <property type="protein sequence ID" value="KAI3776744.1"/>
    <property type="molecule type" value="Genomic_DNA"/>
</dbReference>
<gene>
    <name evidence="1" type="ORF">L1987_46533</name>
</gene>
<proteinExistence type="predicted"/>
<protein>
    <submittedName>
        <fullName evidence="1">Uncharacterized protein</fullName>
    </submittedName>
</protein>